<dbReference type="CDD" id="cd03443">
    <property type="entry name" value="PaaI_thioesterase"/>
    <property type="match status" value="1"/>
</dbReference>
<comment type="caution">
    <text evidence="2">The sequence shown here is derived from an EMBL/GenBank/DDBJ whole genome shotgun (WGS) entry which is preliminary data.</text>
</comment>
<dbReference type="AlphaFoldDB" id="A0AAP6ZLQ1"/>
<dbReference type="InterPro" id="IPR029069">
    <property type="entry name" value="HotDog_dom_sf"/>
</dbReference>
<proteinExistence type="predicted"/>
<evidence type="ECO:0000313" key="2">
    <source>
        <dbReference type="EMBL" id="NOJ24169.1"/>
    </source>
</evidence>
<dbReference type="GO" id="GO:0016790">
    <property type="term" value="F:thiolester hydrolase activity"/>
    <property type="evidence" value="ECO:0007669"/>
    <property type="project" value="UniProtKB-ARBA"/>
</dbReference>
<evidence type="ECO:0000259" key="1">
    <source>
        <dbReference type="Pfam" id="PF03061"/>
    </source>
</evidence>
<accession>A0AAP6ZLQ1</accession>
<dbReference type="Proteomes" id="UP000576645">
    <property type="component" value="Unassembled WGS sequence"/>
</dbReference>
<sequence>MRKHEMTVSSLNELPLFKALGFRIVHLDETSVVLHLDEENPCYRGGFGVLQNVGVNGSVICAALEAAIGVCGYASLGHQPAGVIEFSAKILRIVRGGSPFIKAQVDRKSASLAFVSATLESARGGVCAQASGICALPGQPR</sequence>
<reference evidence="2 3" key="1">
    <citation type="submission" date="2019-09" db="EMBL/GenBank/DDBJ databases">
        <title>Draft genome sequencing and comparative genomics of hatchery-associated Vibrios.</title>
        <authorList>
            <person name="Kehlet-Delgado H."/>
            <person name="Mueller R.S."/>
        </authorList>
    </citation>
    <scope>NUCLEOTIDE SEQUENCE [LARGE SCALE GENOMIC DNA]</scope>
    <source>
        <strain evidence="2 3">09-121-3</strain>
    </source>
</reference>
<dbReference type="InterPro" id="IPR006683">
    <property type="entry name" value="Thioestr_dom"/>
</dbReference>
<gene>
    <name evidence="2" type="ORF">F0238_15640</name>
</gene>
<organism evidence="2 3">
    <name type="scientific">Vibrio coralliilyticus</name>
    <dbReference type="NCBI Taxonomy" id="190893"/>
    <lineage>
        <taxon>Bacteria</taxon>
        <taxon>Pseudomonadati</taxon>
        <taxon>Pseudomonadota</taxon>
        <taxon>Gammaproteobacteria</taxon>
        <taxon>Vibrionales</taxon>
        <taxon>Vibrionaceae</taxon>
        <taxon>Vibrio</taxon>
    </lineage>
</organism>
<dbReference type="Pfam" id="PF03061">
    <property type="entry name" value="4HBT"/>
    <property type="match status" value="1"/>
</dbReference>
<dbReference type="Gene3D" id="3.10.129.10">
    <property type="entry name" value="Hotdog Thioesterase"/>
    <property type="match status" value="1"/>
</dbReference>
<dbReference type="EMBL" id="VTXP01000008">
    <property type="protein sequence ID" value="NOJ24169.1"/>
    <property type="molecule type" value="Genomic_DNA"/>
</dbReference>
<dbReference type="RefSeq" id="WP_171353121.1">
    <property type="nucleotide sequence ID" value="NZ_VTXP01000008.1"/>
</dbReference>
<feature type="domain" description="Thioesterase" evidence="1">
    <location>
        <begin position="55"/>
        <end position="128"/>
    </location>
</feature>
<name>A0AAP6ZLQ1_9VIBR</name>
<dbReference type="SUPFAM" id="SSF54637">
    <property type="entry name" value="Thioesterase/thiol ester dehydrase-isomerase"/>
    <property type="match status" value="1"/>
</dbReference>
<protein>
    <submittedName>
        <fullName evidence="2">PaaI family thioesterase</fullName>
    </submittedName>
</protein>
<evidence type="ECO:0000313" key="3">
    <source>
        <dbReference type="Proteomes" id="UP000576645"/>
    </source>
</evidence>